<evidence type="ECO:0000313" key="1">
    <source>
        <dbReference type="EMBL" id="EUA45264.1"/>
    </source>
</evidence>
<dbReference type="Proteomes" id="UP000020103">
    <property type="component" value="Unassembled WGS sequence"/>
</dbReference>
<sequence length="81" mass="8586">MMAAQLLNSEHLAGRGCLDSNEAFTLAELAGPLQECGVVVHNHLPEIGIHRAVPAYAGRPAAGWAPGLGERDRWSGTDTPR</sequence>
<organism evidence="1 2">
    <name type="scientific">Mycobacteroides abscessus 21</name>
    <dbReference type="NCBI Taxonomy" id="1299324"/>
    <lineage>
        <taxon>Bacteria</taxon>
        <taxon>Bacillati</taxon>
        <taxon>Actinomycetota</taxon>
        <taxon>Actinomycetes</taxon>
        <taxon>Mycobacteriales</taxon>
        <taxon>Mycobacteriaceae</taxon>
        <taxon>Mycobacteroides</taxon>
        <taxon>Mycobacteroides abscessus</taxon>
    </lineage>
</organism>
<name>A0A829PYN2_9MYCO</name>
<accession>A0A829PYN2</accession>
<dbReference type="EMBL" id="JAOF01000001">
    <property type="protein sequence ID" value="EUA45264.1"/>
    <property type="molecule type" value="Genomic_DNA"/>
</dbReference>
<evidence type="ECO:0000313" key="2">
    <source>
        <dbReference type="Proteomes" id="UP000020103"/>
    </source>
</evidence>
<comment type="caution">
    <text evidence="1">The sequence shown here is derived from an EMBL/GenBank/DDBJ whole genome shotgun (WGS) entry which is preliminary data.</text>
</comment>
<gene>
    <name evidence="1" type="ORF">I543_2425</name>
</gene>
<proteinExistence type="predicted"/>
<reference evidence="1 2" key="1">
    <citation type="submission" date="2013-12" db="EMBL/GenBank/DDBJ databases">
        <authorList>
            <person name="Madinger N."/>
            <person name="Lenaerts A."/>
            <person name="Ordway D."/>
            <person name="DeGroote M.A."/>
            <person name="Parker T."/>
            <person name="Sizemore C."/>
            <person name="Tallon L.J."/>
            <person name="Sadzewicz L.K."/>
            <person name="Sengamalay N."/>
            <person name="Fraser C.M."/>
            <person name="Hine E."/>
            <person name="Shefchek K.A."/>
            <person name="Das S.P."/>
            <person name="Tettelin H."/>
        </authorList>
    </citation>
    <scope>NUCLEOTIDE SEQUENCE [LARGE SCALE GENOMIC DNA]</scope>
    <source>
        <strain evidence="1 2">21</strain>
    </source>
</reference>
<protein>
    <submittedName>
        <fullName evidence="1">Uncharacterized protein</fullName>
    </submittedName>
</protein>
<dbReference type="AlphaFoldDB" id="A0A829PYN2"/>